<dbReference type="RefSeq" id="WP_343761708.1">
    <property type="nucleotide sequence ID" value="NZ_BAAACG010000010.1"/>
</dbReference>
<sequence length="142" mass="16501">MKNLMKLEVLSKIENGEYDFAWINTFSDLKLIKLSENNKFKNSYLESLIEAKIFNKNKELSIIPCEEDNSFSVVEFDGTDEDYIEEKQVLYKNKSPLKKKGEKDKLVIRNYLKYDDEGQAFVYYTKLSGVEGGEGNGRQQSK</sequence>
<proteinExistence type="predicted"/>
<accession>A0ABN1JK34</accession>
<evidence type="ECO:0000313" key="2">
    <source>
        <dbReference type="Proteomes" id="UP001501510"/>
    </source>
</evidence>
<protein>
    <submittedName>
        <fullName evidence="1">Uncharacterized protein</fullName>
    </submittedName>
</protein>
<keyword evidence="2" id="KW-1185">Reference proteome</keyword>
<gene>
    <name evidence="1" type="ORF">GCM10008906_22710</name>
</gene>
<dbReference type="EMBL" id="BAAACG010000010">
    <property type="protein sequence ID" value="GAA0741508.1"/>
    <property type="molecule type" value="Genomic_DNA"/>
</dbReference>
<dbReference type="Proteomes" id="UP001501510">
    <property type="component" value="Unassembled WGS sequence"/>
</dbReference>
<name>A0ABN1JK34_9CLOT</name>
<organism evidence="1 2">
    <name type="scientific">Clostridium oceanicum</name>
    <dbReference type="NCBI Taxonomy" id="1543"/>
    <lineage>
        <taxon>Bacteria</taxon>
        <taxon>Bacillati</taxon>
        <taxon>Bacillota</taxon>
        <taxon>Clostridia</taxon>
        <taxon>Eubacteriales</taxon>
        <taxon>Clostridiaceae</taxon>
        <taxon>Clostridium</taxon>
    </lineage>
</organism>
<reference evidence="1 2" key="1">
    <citation type="journal article" date="2019" name="Int. J. Syst. Evol. Microbiol.">
        <title>The Global Catalogue of Microorganisms (GCM) 10K type strain sequencing project: providing services to taxonomists for standard genome sequencing and annotation.</title>
        <authorList>
            <consortium name="The Broad Institute Genomics Platform"/>
            <consortium name="The Broad Institute Genome Sequencing Center for Infectious Disease"/>
            <person name="Wu L."/>
            <person name="Ma J."/>
        </authorList>
    </citation>
    <scope>NUCLEOTIDE SEQUENCE [LARGE SCALE GENOMIC DNA]</scope>
    <source>
        <strain evidence="1 2">JCM 1407</strain>
    </source>
</reference>
<comment type="caution">
    <text evidence="1">The sequence shown here is derived from an EMBL/GenBank/DDBJ whole genome shotgun (WGS) entry which is preliminary data.</text>
</comment>
<evidence type="ECO:0000313" key="1">
    <source>
        <dbReference type="EMBL" id="GAA0741508.1"/>
    </source>
</evidence>